<keyword evidence="3" id="KW-1185">Reference proteome</keyword>
<dbReference type="PANTHER" id="PTHR19871:SF14">
    <property type="entry name" value="DUF4062 DOMAIN-CONTAINING PROTEIN"/>
    <property type="match status" value="1"/>
</dbReference>
<gene>
    <name evidence="2" type="ORF">MEDL_34407</name>
</gene>
<feature type="region of interest" description="Disordered" evidence="1">
    <location>
        <begin position="1"/>
        <end position="28"/>
    </location>
</feature>
<comment type="caution">
    <text evidence="2">The sequence shown here is derived from an EMBL/GenBank/DDBJ whole genome shotgun (WGS) entry which is preliminary data.</text>
</comment>
<reference evidence="2" key="1">
    <citation type="submission" date="2021-03" db="EMBL/GenBank/DDBJ databases">
        <authorList>
            <person name="Bekaert M."/>
        </authorList>
    </citation>
    <scope>NUCLEOTIDE SEQUENCE</scope>
</reference>
<sequence length="88" mass="10052">MDVNTNQDGHVPEAGQENGDFSSEDQERLKHVLSGSLEKLPAQSSKIVRIFTSSTFTDTTLERNALMENVYPKLKEYLRENYGLEFQK</sequence>
<evidence type="ECO:0000313" key="2">
    <source>
        <dbReference type="EMBL" id="CAG2221002.1"/>
    </source>
</evidence>
<dbReference type="InterPro" id="IPR052752">
    <property type="entry name" value="NACHT-WD_repeat"/>
</dbReference>
<evidence type="ECO:0000313" key="3">
    <source>
        <dbReference type="Proteomes" id="UP000683360"/>
    </source>
</evidence>
<accession>A0A8S3SLL4</accession>
<dbReference type="Proteomes" id="UP000683360">
    <property type="component" value="Unassembled WGS sequence"/>
</dbReference>
<dbReference type="OrthoDB" id="2325716at2759"/>
<dbReference type="PANTHER" id="PTHR19871">
    <property type="entry name" value="BETA TRANSDUCIN-RELATED PROTEIN"/>
    <property type="match status" value="1"/>
</dbReference>
<name>A0A8S3SLL4_MYTED</name>
<proteinExistence type="predicted"/>
<organism evidence="2 3">
    <name type="scientific">Mytilus edulis</name>
    <name type="common">Blue mussel</name>
    <dbReference type="NCBI Taxonomy" id="6550"/>
    <lineage>
        <taxon>Eukaryota</taxon>
        <taxon>Metazoa</taxon>
        <taxon>Spiralia</taxon>
        <taxon>Lophotrochozoa</taxon>
        <taxon>Mollusca</taxon>
        <taxon>Bivalvia</taxon>
        <taxon>Autobranchia</taxon>
        <taxon>Pteriomorphia</taxon>
        <taxon>Mytilida</taxon>
        <taxon>Mytiloidea</taxon>
        <taxon>Mytilidae</taxon>
        <taxon>Mytilinae</taxon>
        <taxon>Mytilus</taxon>
    </lineage>
</organism>
<dbReference type="AlphaFoldDB" id="A0A8S3SLL4"/>
<protein>
    <submittedName>
        <fullName evidence="2">Uncharacterized protein</fullName>
    </submittedName>
</protein>
<dbReference type="EMBL" id="CAJPWZ010001674">
    <property type="protein sequence ID" value="CAG2221002.1"/>
    <property type="molecule type" value="Genomic_DNA"/>
</dbReference>
<evidence type="ECO:0000256" key="1">
    <source>
        <dbReference type="SAM" id="MobiDB-lite"/>
    </source>
</evidence>